<comment type="caution">
    <text evidence="2">The sequence shown here is derived from an EMBL/GenBank/DDBJ whole genome shotgun (WGS) entry which is preliminary data.</text>
</comment>
<feature type="domain" description="HTH cro/C1-type" evidence="1">
    <location>
        <begin position="7"/>
        <end position="61"/>
    </location>
</feature>
<accession>K1RIJ2</accession>
<protein>
    <submittedName>
        <fullName evidence="2">Protein containing Helix-turn-helix type 3 domain protein</fullName>
    </submittedName>
</protein>
<dbReference type="PROSITE" id="PS50943">
    <property type="entry name" value="HTH_CROC1"/>
    <property type="match status" value="1"/>
</dbReference>
<dbReference type="AlphaFoldDB" id="K1RIJ2"/>
<dbReference type="SMART" id="SM00530">
    <property type="entry name" value="HTH_XRE"/>
    <property type="match status" value="1"/>
</dbReference>
<name>K1RIJ2_9ZZZZ</name>
<dbReference type="GO" id="GO:0003677">
    <property type="term" value="F:DNA binding"/>
    <property type="evidence" value="ECO:0007669"/>
    <property type="project" value="InterPro"/>
</dbReference>
<dbReference type="Gene3D" id="1.10.260.40">
    <property type="entry name" value="lambda repressor-like DNA-binding domains"/>
    <property type="match status" value="1"/>
</dbReference>
<dbReference type="Pfam" id="PF01381">
    <property type="entry name" value="HTH_3"/>
    <property type="match status" value="1"/>
</dbReference>
<organism evidence="2">
    <name type="scientific">human gut metagenome</name>
    <dbReference type="NCBI Taxonomy" id="408170"/>
    <lineage>
        <taxon>unclassified sequences</taxon>
        <taxon>metagenomes</taxon>
        <taxon>organismal metagenomes</taxon>
    </lineage>
</organism>
<dbReference type="EMBL" id="AJWY01013954">
    <property type="protein sequence ID" value="EKC45288.1"/>
    <property type="molecule type" value="Genomic_DNA"/>
</dbReference>
<sequence>MSFCEQLQKRRKELGLSRTELAARLGVSPSAVGNYETGVSAPKEEVLLRLFDALEVDPNYLYRGS</sequence>
<evidence type="ECO:0000313" key="2">
    <source>
        <dbReference type="EMBL" id="EKC45288.1"/>
    </source>
</evidence>
<evidence type="ECO:0000259" key="1">
    <source>
        <dbReference type="PROSITE" id="PS50943"/>
    </source>
</evidence>
<dbReference type="SUPFAM" id="SSF47413">
    <property type="entry name" value="lambda repressor-like DNA-binding domains"/>
    <property type="match status" value="1"/>
</dbReference>
<dbReference type="CDD" id="cd00093">
    <property type="entry name" value="HTH_XRE"/>
    <property type="match status" value="1"/>
</dbReference>
<proteinExistence type="predicted"/>
<reference evidence="2" key="1">
    <citation type="journal article" date="2013" name="Environ. Microbiol.">
        <title>Microbiota from the distal guts of lean and obese adolescents exhibit partial functional redundancy besides clear differences in community structure.</title>
        <authorList>
            <person name="Ferrer M."/>
            <person name="Ruiz A."/>
            <person name="Lanza F."/>
            <person name="Haange S.B."/>
            <person name="Oberbach A."/>
            <person name="Till H."/>
            <person name="Bargiela R."/>
            <person name="Campoy C."/>
            <person name="Segura M.T."/>
            <person name="Richter M."/>
            <person name="von Bergen M."/>
            <person name="Seifert J."/>
            <person name="Suarez A."/>
        </authorList>
    </citation>
    <scope>NUCLEOTIDE SEQUENCE</scope>
</reference>
<dbReference type="InterPro" id="IPR010982">
    <property type="entry name" value="Lambda_DNA-bd_dom_sf"/>
</dbReference>
<gene>
    <name evidence="2" type="ORF">LEA_20307</name>
</gene>
<feature type="non-terminal residue" evidence="2">
    <location>
        <position position="65"/>
    </location>
</feature>
<dbReference type="InterPro" id="IPR001387">
    <property type="entry name" value="Cro/C1-type_HTH"/>
</dbReference>